<evidence type="ECO:0000313" key="2">
    <source>
        <dbReference type="EMBL" id="XBX98805.1"/>
    </source>
</evidence>
<feature type="transmembrane region" description="Helical" evidence="1">
    <location>
        <begin position="5"/>
        <end position="25"/>
    </location>
</feature>
<dbReference type="GeneID" id="93258776"/>
<accession>A0AAU7WKX4</accession>
<dbReference type="RefSeq" id="WP_014097346.1">
    <property type="nucleotide sequence ID" value="NZ_CP158453.1"/>
</dbReference>
<keyword evidence="1" id="KW-0472">Membrane</keyword>
<feature type="transmembrane region" description="Helical" evidence="1">
    <location>
        <begin position="37"/>
        <end position="61"/>
    </location>
</feature>
<dbReference type="AlphaFoldDB" id="A0AAU7WKX4"/>
<proteinExistence type="predicted"/>
<sequence length="65" mass="7225">MVNKYAIFIVALIFFILAVTVKPVFELIGWNLPDRTLNMVAVIFGLLALCISLITAVIAVIDFKK</sequence>
<name>A0AAU7WKX4_9BACI</name>
<keyword evidence="1" id="KW-1133">Transmembrane helix</keyword>
<evidence type="ECO:0000256" key="1">
    <source>
        <dbReference type="SAM" id="Phobius"/>
    </source>
</evidence>
<organism evidence="2">
    <name type="scientific">Heyndrickxia faecalis</name>
    <dbReference type="NCBI Taxonomy" id="2824910"/>
    <lineage>
        <taxon>Bacteria</taxon>
        <taxon>Bacillati</taxon>
        <taxon>Bacillota</taxon>
        <taxon>Bacilli</taxon>
        <taxon>Bacillales</taxon>
        <taxon>Bacillaceae</taxon>
        <taxon>Heyndrickxia</taxon>
    </lineage>
</organism>
<protein>
    <submittedName>
        <fullName evidence="2">Uncharacterized protein</fullName>
    </submittedName>
</protein>
<keyword evidence="1" id="KW-0812">Transmembrane</keyword>
<dbReference type="EMBL" id="CP158453">
    <property type="protein sequence ID" value="XBX98805.1"/>
    <property type="molecule type" value="Genomic_DNA"/>
</dbReference>
<reference evidence="2" key="1">
    <citation type="submission" date="2024-06" db="EMBL/GenBank/DDBJ databases">
        <authorList>
            <person name="Huang C.H."/>
            <person name="Ting Y.S."/>
            <person name="Cheng Y.H."/>
        </authorList>
    </citation>
    <scope>NUCLEOTIDE SEQUENCE</scope>
    <source>
        <strain evidence="2">TCI803</strain>
    </source>
</reference>
<gene>
    <name evidence="2" type="ORF">ABR335_04205</name>
</gene>